<sequence length="281" mass="31264">MPPATPQPQPHQHQHQPQQQQSGQLRRMTSFTQRFRSSKPASTAAHVESATQAQQDQTRPRTFYVPTHAASSFARTVSPLSRTRIDERDELEHACEEPSRPASGLGTRSTPRKNHAHAHARTNSTPSTNSMNPVAVRNDSSDPVPLQRASTTRKSDLDTSSSNDYATFLAQAQANDRAFRTRWAQREREREREWASSHLAGLPQSFKGTQRDSAYYSVGSLSRSSMSGSGPQKQQVVHERFSAPIHGDSTPRTLNQKPSRTLGRRISEYFKPTPEGGVTVA</sequence>
<feature type="region of interest" description="Disordered" evidence="1">
    <location>
        <begin position="242"/>
        <end position="281"/>
    </location>
</feature>
<evidence type="ECO:0000313" key="3">
    <source>
        <dbReference type="Proteomes" id="UP000078397"/>
    </source>
</evidence>
<name>A0A179G029_METCM</name>
<evidence type="ECO:0000256" key="1">
    <source>
        <dbReference type="SAM" id="MobiDB-lite"/>
    </source>
</evidence>
<dbReference type="EMBL" id="LSBJ02000002">
    <property type="protein sequence ID" value="OAQ70790.1"/>
    <property type="molecule type" value="Genomic_DNA"/>
</dbReference>
<reference evidence="2 3" key="1">
    <citation type="journal article" date="2016" name="PLoS Pathog.">
        <title>Biosynthesis of antibiotic leucinostatins in bio-control fungus Purpureocillium lilacinum and their inhibition on phytophthora revealed by genome mining.</title>
        <authorList>
            <person name="Wang G."/>
            <person name="Liu Z."/>
            <person name="Lin R."/>
            <person name="Li E."/>
            <person name="Mao Z."/>
            <person name="Ling J."/>
            <person name="Yang Y."/>
            <person name="Yin W.B."/>
            <person name="Xie B."/>
        </authorList>
    </citation>
    <scope>NUCLEOTIDE SEQUENCE [LARGE SCALE GENOMIC DNA]</scope>
    <source>
        <strain evidence="2">170</strain>
    </source>
</reference>
<feature type="compositionally biased region" description="Polar residues" evidence="1">
    <location>
        <begin position="148"/>
        <end position="174"/>
    </location>
</feature>
<feature type="compositionally biased region" description="Polar residues" evidence="1">
    <location>
        <begin position="121"/>
        <end position="132"/>
    </location>
</feature>
<keyword evidence="3" id="KW-1185">Reference proteome</keyword>
<organism evidence="2 3">
    <name type="scientific">Pochonia chlamydosporia 170</name>
    <dbReference type="NCBI Taxonomy" id="1380566"/>
    <lineage>
        <taxon>Eukaryota</taxon>
        <taxon>Fungi</taxon>
        <taxon>Dikarya</taxon>
        <taxon>Ascomycota</taxon>
        <taxon>Pezizomycotina</taxon>
        <taxon>Sordariomycetes</taxon>
        <taxon>Hypocreomycetidae</taxon>
        <taxon>Hypocreales</taxon>
        <taxon>Clavicipitaceae</taxon>
        <taxon>Pochonia</taxon>
    </lineage>
</organism>
<feature type="compositionally biased region" description="Polar residues" evidence="1">
    <location>
        <begin position="22"/>
        <end position="41"/>
    </location>
</feature>
<accession>A0A179G029</accession>
<feature type="compositionally biased region" description="Polar residues" evidence="1">
    <location>
        <begin position="250"/>
        <end position="259"/>
    </location>
</feature>
<dbReference type="AlphaFoldDB" id="A0A179G029"/>
<dbReference type="GeneID" id="28855190"/>
<proteinExistence type="predicted"/>
<dbReference type="KEGG" id="pchm:VFPPC_13419"/>
<gene>
    <name evidence="2" type="ORF">VFPPC_13419</name>
</gene>
<evidence type="ECO:0000313" key="2">
    <source>
        <dbReference type="EMBL" id="OAQ70790.1"/>
    </source>
</evidence>
<dbReference type="OrthoDB" id="4941402at2759"/>
<dbReference type="RefSeq" id="XP_018147327.1">
    <property type="nucleotide sequence ID" value="XM_018291196.1"/>
</dbReference>
<dbReference type="Proteomes" id="UP000078397">
    <property type="component" value="Unassembled WGS sequence"/>
</dbReference>
<feature type="compositionally biased region" description="Polar residues" evidence="1">
    <location>
        <begin position="69"/>
        <end position="81"/>
    </location>
</feature>
<feature type="compositionally biased region" description="Basic and acidic residues" evidence="1">
    <location>
        <begin position="83"/>
        <end position="99"/>
    </location>
</feature>
<protein>
    <submittedName>
        <fullName evidence="2">Uncharacterized protein</fullName>
    </submittedName>
</protein>
<comment type="caution">
    <text evidence="2">The sequence shown here is derived from an EMBL/GenBank/DDBJ whole genome shotgun (WGS) entry which is preliminary data.</text>
</comment>
<feature type="compositionally biased region" description="Basic residues" evidence="1">
    <location>
        <begin position="110"/>
        <end position="120"/>
    </location>
</feature>
<feature type="compositionally biased region" description="Basic and acidic residues" evidence="1">
    <location>
        <begin position="184"/>
        <end position="195"/>
    </location>
</feature>
<feature type="region of interest" description="Disordered" evidence="1">
    <location>
        <begin position="1"/>
        <end position="206"/>
    </location>
</feature>